<reference evidence="8" key="2">
    <citation type="submission" date="2020-09" db="EMBL/GenBank/DDBJ databases">
        <authorList>
            <person name="Sun Q."/>
            <person name="Sedlacek I."/>
        </authorList>
    </citation>
    <scope>NUCLEOTIDE SEQUENCE</scope>
    <source>
        <strain evidence="8">CCM 7905</strain>
    </source>
</reference>
<evidence type="ECO:0000256" key="5">
    <source>
        <dbReference type="PIRSR" id="PIRSR000451-1"/>
    </source>
</evidence>
<evidence type="ECO:0000259" key="6">
    <source>
        <dbReference type="Pfam" id="PF00195"/>
    </source>
</evidence>
<comment type="subunit">
    <text evidence="3">Homodimer.</text>
</comment>
<comment type="pathway">
    <text evidence="1">Lipid metabolism; fatty acid biosynthesis.</text>
</comment>
<feature type="active site" description="Acyl-thioester intermediate" evidence="5">
    <location>
        <position position="148"/>
    </location>
</feature>
<evidence type="ECO:0000256" key="4">
    <source>
        <dbReference type="ARBA" id="ARBA00022679"/>
    </source>
</evidence>
<dbReference type="PANTHER" id="PTHR11877:SF46">
    <property type="entry name" value="TYPE III POLYKETIDE SYNTHASE A"/>
    <property type="match status" value="1"/>
</dbReference>
<dbReference type="PIRSF" id="PIRSF000451">
    <property type="entry name" value="PKS_III"/>
    <property type="match status" value="1"/>
</dbReference>
<dbReference type="SUPFAM" id="SSF53901">
    <property type="entry name" value="Thiolase-like"/>
    <property type="match status" value="1"/>
</dbReference>
<dbReference type="GO" id="GO:0030639">
    <property type="term" value="P:polyketide biosynthetic process"/>
    <property type="evidence" value="ECO:0007669"/>
    <property type="project" value="TreeGrafter"/>
</dbReference>
<dbReference type="Proteomes" id="UP000654257">
    <property type="component" value="Unassembled WGS sequence"/>
</dbReference>
<protein>
    <submittedName>
        <fullName evidence="8">Chalcone synthase</fullName>
    </submittedName>
</protein>
<accession>A0A917G012</accession>
<organism evidence="8 9">
    <name type="scientific">Rhodococcoides trifolii</name>
    <dbReference type="NCBI Taxonomy" id="908250"/>
    <lineage>
        <taxon>Bacteria</taxon>
        <taxon>Bacillati</taxon>
        <taxon>Actinomycetota</taxon>
        <taxon>Actinomycetes</taxon>
        <taxon>Mycobacteriales</taxon>
        <taxon>Nocardiaceae</taxon>
        <taxon>Rhodococcoides</taxon>
    </lineage>
</organism>
<evidence type="ECO:0000256" key="2">
    <source>
        <dbReference type="ARBA" id="ARBA00005531"/>
    </source>
</evidence>
<evidence type="ECO:0000259" key="7">
    <source>
        <dbReference type="Pfam" id="PF02797"/>
    </source>
</evidence>
<dbReference type="Gene3D" id="3.40.47.10">
    <property type="match status" value="2"/>
</dbReference>
<comment type="caution">
    <text evidence="8">The sequence shown here is derived from an EMBL/GenBank/DDBJ whole genome shotgun (WGS) entry which is preliminary data.</text>
</comment>
<evidence type="ECO:0000313" key="9">
    <source>
        <dbReference type="Proteomes" id="UP000654257"/>
    </source>
</evidence>
<gene>
    <name evidence="8" type="ORF">GCM10007304_32540</name>
</gene>
<comment type="similarity">
    <text evidence="2">Belongs to the thiolase-like superfamily. Chalcone/stilbene synthases family.</text>
</comment>
<feature type="domain" description="Chalcone/stilbene synthase N-terminal" evidence="6">
    <location>
        <begin position="85"/>
        <end position="209"/>
    </location>
</feature>
<dbReference type="GO" id="GO:0016747">
    <property type="term" value="F:acyltransferase activity, transferring groups other than amino-acyl groups"/>
    <property type="evidence" value="ECO:0007669"/>
    <property type="project" value="InterPro"/>
</dbReference>
<dbReference type="InterPro" id="IPR001099">
    <property type="entry name" value="Chalcone/stilbene_synt_N"/>
</dbReference>
<dbReference type="PANTHER" id="PTHR11877">
    <property type="entry name" value="HYDROXYMETHYLGLUTARYL-COA SYNTHASE"/>
    <property type="match status" value="1"/>
</dbReference>
<dbReference type="InterPro" id="IPR011141">
    <property type="entry name" value="Polyketide_synthase_type-III"/>
</dbReference>
<dbReference type="Pfam" id="PF02797">
    <property type="entry name" value="Chal_sti_synt_C"/>
    <property type="match status" value="1"/>
</dbReference>
<keyword evidence="9" id="KW-1185">Reference proteome</keyword>
<proteinExistence type="inferred from homology"/>
<evidence type="ECO:0000256" key="1">
    <source>
        <dbReference type="ARBA" id="ARBA00005194"/>
    </source>
</evidence>
<feature type="domain" description="Chalcone/stilbene synthase C-terminal" evidence="7">
    <location>
        <begin position="222"/>
        <end position="350"/>
    </location>
</feature>
<dbReference type="EMBL" id="BMCU01000003">
    <property type="protein sequence ID" value="GGG15945.1"/>
    <property type="molecule type" value="Genomic_DNA"/>
</dbReference>
<keyword evidence="4" id="KW-0808">Transferase</keyword>
<dbReference type="CDD" id="cd00831">
    <property type="entry name" value="CHS_like"/>
    <property type="match status" value="1"/>
</dbReference>
<dbReference type="AlphaFoldDB" id="A0A917G012"/>
<evidence type="ECO:0000256" key="3">
    <source>
        <dbReference type="ARBA" id="ARBA00011738"/>
    </source>
</evidence>
<dbReference type="InterPro" id="IPR016039">
    <property type="entry name" value="Thiolase-like"/>
</dbReference>
<evidence type="ECO:0000313" key="8">
    <source>
        <dbReference type="EMBL" id="GGG15945.1"/>
    </source>
</evidence>
<dbReference type="InterPro" id="IPR012328">
    <property type="entry name" value="Chalcone/stilbene_synt_C"/>
</dbReference>
<sequence>MSTDFAPRTAYINKISTVVPEHDVHEDFVAYADSTFDLRRKQLLFRRMADRAQISHRWSSFPSLADFYGDDPNSVDTATRMREFERTAPDLAVRAVDGLDLGDAASDITHLIVLTCTGFVTPGIDFEIMARCGVPTTVERTQVGFMGCFAGINGLKLAHHIVRSEPAARVLVVSVELCSLHMQKTDDLETMLSFLVFGDGAAAVLVTAEESGLAMDSFQALMIEDSRELITWRIGGVGFDMKLSGKVPGSLARALDADTMKIVLSGAETSSIDMWAVHPGGRSILDAVEGALELGPEDLSASRKVLDNYGNMSSATVLFVLAEMMDRGDTGSGCAMAFGPGLTAETMLFHAS</sequence>
<dbReference type="Pfam" id="PF00195">
    <property type="entry name" value="Chal_sti_synt_N"/>
    <property type="match status" value="1"/>
</dbReference>
<dbReference type="RefSeq" id="WP_188545871.1">
    <property type="nucleotide sequence ID" value="NZ_BMCU01000003.1"/>
</dbReference>
<name>A0A917G012_9NOCA</name>
<reference evidence="8" key="1">
    <citation type="journal article" date="2014" name="Int. J. Syst. Evol. Microbiol.">
        <title>Complete genome sequence of Corynebacterium casei LMG S-19264T (=DSM 44701T), isolated from a smear-ripened cheese.</title>
        <authorList>
            <consortium name="US DOE Joint Genome Institute (JGI-PGF)"/>
            <person name="Walter F."/>
            <person name="Albersmeier A."/>
            <person name="Kalinowski J."/>
            <person name="Ruckert C."/>
        </authorList>
    </citation>
    <scope>NUCLEOTIDE SEQUENCE</scope>
    <source>
        <strain evidence="8">CCM 7905</strain>
    </source>
</reference>